<keyword evidence="6" id="KW-1185">Reference proteome</keyword>
<protein>
    <recommendedName>
        <fullName evidence="2 3">Single-stranded DNA-binding protein</fullName>
    </recommendedName>
</protein>
<dbReference type="InterPro" id="IPR000424">
    <property type="entry name" value="Primosome_PriB/ssb"/>
</dbReference>
<evidence type="ECO:0000256" key="3">
    <source>
        <dbReference type="RuleBase" id="RU000524"/>
    </source>
</evidence>
<dbReference type="Gene3D" id="2.40.50.140">
    <property type="entry name" value="Nucleic acid-binding proteins"/>
    <property type="match status" value="1"/>
</dbReference>
<name>A0ABP8UW26_9GAMM</name>
<dbReference type="SUPFAM" id="SSF50249">
    <property type="entry name" value="Nucleic acid-binding proteins"/>
    <property type="match status" value="1"/>
</dbReference>
<evidence type="ECO:0000256" key="4">
    <source>
        <dbReference type="SAM" id="MobiDB-lite"/>
    </source>
</evidence>
<feature type="region of interest" description="Disordered" evidence="4">
    <location>
        <begin position="113"/>
        <end position="154"/>
    </location>
</feature>
<gene>
    <name evidence="5" type="ORF">GCM10023116_03650</name>
</gene>
<dbReference type="PANTHER" id="PTHR10302">
    <property type="entry name" value="SINGLE-STRANDED DNA-BINDING PROTEIN"/>
    <property type="match status" value="1"/>
</dbReference>
<comment type="caution">
    <text evidence="5">The sequence shown here is derived from an EMBL/GenBank/DDBJ whole genome shotgun (WGS) entry which is preliminary data.</text>
</comment>
<evidence type="ECO:0000256" key="1">
    <source>
        <dbReference type="ARBA" id="ARBA00023125"/>
    </source>
</evidence>
<accession>A0ABP8UW26</accession>
<dbReference type="PIRSF" id="PIRSF002070">
    <property type="entry name" value="SSB"/>
    <property type="match status" value="1"/>
</dbReference>
<reference evidence="6" key="1">
    <citation type="journal article" date="2019" name="Int. J. Syst. Evol. Microbiol.">
        <title>The Global Catalogue of Microorganisms (GCM) 10K type strain sequencing project: providing services to taxonomists for standard genome sequencing and annotation.</title>
        <authorList>
            <consortium name="The Broad Institute Genomics Platform"/>
            <consortium name="The Broad Institute Genome Sequencing Center for Infectious Disease"/>
            <person name="Wu L."/>
            <person name="Ma J."/>
        </authorList>
    </citation>
    <scope>NUCLEOTIDE SEQUENCE [LARGE SCALE GENOMIC DNA]</scope>
    <source>
        <strain evidence="6">JCM 17805</strain>
    </source>
</reference>
<evidence type="ECO:0000313" key="6">
    <source>
        <dbReference type="Proteomes" id="UP001500604"/>
    </source>
</evidence>
<feature type="compositionally biased region" description="Low complexity" evidence="4">
    <location>
        <begin position="116"/>
        <end position="134"/>
    </location>
</feature>
<dbReference type="RefSeq" id="WP_345193315.1">
    <property type="nucleotide sequence ID" value="NZ_BAABFL010000025.1"/>
</dbReference>
<dbReference type="InterPro" id="IPR011344">
    <property type="entry name" value="ssDNA-bd"/>
</dbReference>
<dbReference type="PROSITE" id="PS50935">
    <property type="entry name" value="SSB"/>
    <property type="match status" value="1"/>
</dbReference>
<dbReference type="NCBIfam" id="TIGR00621">
    <property type="entry name" value="ssb"/>
    <property type="match status" value="1"/>
</dbReference>
<dbReference type="GO" id="GO:0003677">
    <property type="term" value="F:DNA binding"/>
    <property type="evidence" value="ECO:0007669"/>
    <property type="project" value="UniProtKB-KW"/>
</dbReference>
<dbReference type="PANTHER" id="PTHR10302:SF27">
    <property type="entry name" value="SINGLE-STRANDED DNA-BINDING PROTEIN"/>
    <property type="match status" value="1"/>
</dbReference>
<dbReference type="Pfam" id="PF00436">
    <property type="entry name" value="SSB"/>
    <property type="match status" value="1"/>
</dbReference>
<evidence type="ECO:0000256" key="2">
    <source>
        <dbReference type="PIRNR" id="PIRNR002070"/>
    </source>
</evidence>
<organism evidence="5 6">
    <name type="scientific">Kistimonas scapharcae</name>
    <dbReference type="NCBI Taxonomy" id="1036133"/>
    <lineage>
        <taxon>Bacteria</taxon>
        <taxon>Pseudomonadati</taxon>
        <taxon>Pseudomonadota</taxon>
        <taxon>Gammaproteobacteria</taxon>
        <taxon>Oceanospirillales</taxon>
        <taxon>Endozoicomonadaceae</taxon>
        <taxon>Kistimonas</taxon>
    </lineage>
</organism>
<dbReference type="EMBL" id="BAABFL010000025">
    <property type="protein sequence ID" value="GAA4648101.1"/>
    <property type="molecule type" value="Genomic_DNA"/>
</dbReference>
<dbReference type="InterPro" id="IPR012340">
    <property type="entry name" value="NA-bd_OB-fold"/>
</dbReference>
<dbReference type="CDD" id="cd04496">
    <property type="entry name" value="SSB_OBF"/>
    <property type="match status" value="1"/>
</dbReference>
<keyword evidence="1 2" id="KW-0238">DNA-binding</keyword>
<proteinExistence type="predicted"/>
<evidence type="ECO:0000313" key="5">
    <source>
        <dbReference type="EMBL" id="GAA4648101.1"/>
    </source>
</evidence>
<sequence>MRGVNEVTLIGTTGKAAELRYFDNGGCIALGSLATHEHWTDKQNGKPMERTEWHNLVWRGKSAETAAAQVGKGRSLYVRGSIRSRMAKRRDGSEMRITEILVFDWQLLDRATGQKPAATQSTSTPPQPATATQAGSGFDDDDIPFLPRDHRQVC</sequence>
<dbReference type="Proteomes" id="UP001500604">
    <property type="component" value="Unassembled WGS sequence"/>
</dbReference>